<dbReference type="InterPro" id="IPR041705">
    <property type="entry name" value="PIN_Sll0205"/>
</dbReference>
<keyword evidence="1" id="KW-0540">Nuclease</keyword>
<keyword evidence="2" id="KW-0479">Metal-binding</keyword>
<dbReference type="OrthoDB" id="9798990at2"/>
<keyword evidence="7" id="KW-1185">Reference proteome</keyword>
<organism evidence="6 7">
    <name type="scientific">Gryllotalpicola protaetiae</name>
    <dbReference type="NCBI Taxonomy" id="2419771"/>
    <lineage>
        <taxon>Bacteria</taxon>
        <taxon>Bacillati</taxon>
        <taxon>Actinomycetota</taxon>
        <taxon>Actinomycetes</taxon>
        <taxon>Micrococcales</taxon>
        <taxon>Microbacteriaceae</taxon>
        <taxon>Gryllotalpicola</taxon>
    </lineage>
</organism>
<dbReference type="GO" id="GO:0016787">
    <property type="term" value="F:hydrolase activity"/>
    <property type="evidence" value="ECO:0007669"/>
    <property type="project" value="UniProtKB-KW"/>
</dbReference>
<evidence type="ECO:0000313" key="6">
    <source>
        <dbReference type="EMBL" id="AYG03603.1"/>
    </source>
</evidence>
<dbReference type="InterPro" id="IPR052919">
    <property type="entry name" value="TA_system_RNase"/>
</dbReference>
<evidence type="ECO:0000256" key="1">
    <source>
        <dbReference type="ARBA" id="ARBA00022722"/>
    </source>
</evidence>
<proteinExistence type="predicted"/>
<dbReference type="Pfam" id="PF01850">
    <property type="entry name" value="PIN"/>
    <property type="match status" value="1"/>
</dbReference>
<dbReference type="CDD" id="cd09872">
    <property type="entry name" value="PIN_Sll0205-like"/>
    <property type="match status" value="1"/>
</dbReference>
<reference evidence="6 7" key="1">
    <citation type="submission" date="2018-09" db="EMBL/GenBank/DDBJ databases">
        <title>Genome sequencing of strain 2DFW10M-5.</title>
        <authorList>
            <person name="Heo J."/>
            <person name="Kim S.-J."/>
            <person name="Kwon S.-W."/>
        </authorList>
    </citation>
    <scope>NUCLEOTIDE SEQUENCE [LARGE SCALE GENOMIC DNA]</scope>
    <source>
        <strain evidence="6 7">2DFW10M-5</strain>
    </source>
</reference>
<dbReference type="InterPro" id="IPR029060">
    <property type="entry name" value="PIN-like_dom_sf"/>
</dbReference>
<dbReference type="SUPFAM" id="SSF88723">
    <property type="entry name" value="PIN domain-like"/>
    <property type="match status" value="1"/>
</dbReference>
<dbReference type="Proteomes" id="UP000275069">
    <property type="component" value="Chromosome"/>
</dbReference>
<evidence type="ECO:0000256" key="4">
    <source>
        <dbReference type="ARBA" id="ARBA00022842"/>
    </source>
</evidence>
<name>A0A387BIH2_9MICO</name>
<sequence>MKILLDTHLLIWAKTLPARLPQAAREAIVDELAAPYFSTVSIWEASIKFGLGRDDSSLVEPRRLRSVLLESGFEELDLSARHALAVSDLPLHHGDPFDRMLITQAKLEAMLFLTADKELAEYGDPVRLVG</sequence>
<gene>
    <name evidence="6" type="ORF">D7I44_08690</name>
</gene>
<evidence type="ECO:0000313" key="7">
    <source>
        <dbReference type="Proteomes" id="UP000275069"/>
    </source>
</evidence>
<evidence type="ECO:0000259" key="5">
    <source>
        <dbReference type="Pfam" id="PF01850"/>
    </source>
</evidence>
<protein>
    <submittedName>
        <fullName evidence="6">Type II toxin-antitoxin system VapC family toxin</fullName>
    </submittedName>
</protein>
<dbReference type="GO" id="GO:0046872">
    <property type="term" value="F:metal ion binding"/>
    <property type="evidence" value="ECO:0007669"/>
    <property type="project" value="UniProtKB-KW"/>
</dbReference>
<evidence type="ECO:0000256" key="2">
    <source>
        <dbReference type="ARBA" id="ARBA00022723"/>
    </source>
</evidence>
<evidence type="ECO:0000256" key="3">
    <source>
        <dbReference type="ARBA" id="ARBA00022801"/>
    </source>
</evidence>
<accession>A0A387BIH2</accession>
<dbReference type="GO" id="GO:0004518">
    <property type="term" value="F:nuclease activity"/>
    <property type="evidence" value="ECO:0007669"/>
    <property type="project" value="UniProtKB-KW"/>
</dbReference>
<feature type="domain" description="PIN" evidence="5">
    <location>
        <begin position="3"/>
        <end position="123"/>
    </location>
</feature>
<dbReference type="PANTHER" id="PTHR36173">
    <property type="entry name" value="RIBONUCLEASE VAPC16-RELATED"/>
    <property type="match status" value="1"/>
</dbReference>
<dbReference type="KEGG" id="gry:D7I44_08690"/>
<keyword evidence="4" id="KW-0460">Magnesium</keyword>
<dbReference type="InterPro" id="IPR002716">
    <property type="entry name" value="PIN_dom"/>
</dbReference>
<dbReference type="RefSeq" id="WP_120789135.1">
    <property type="nucleotide sequence ID" value="NZ_CP032624.1"/>
</dbReference>
<dbReference type="EMBL" id="CP032624">
    <property type="protein sequence ID" value="AYG03603.1"/>
    <property type="molecule type" value="Genomic_DNA"/>
</dbReference>
<dbReference type="AlphaFoldDB" id="A0A387BIH2"/>
<keyword evidence="3" id="KW-0378">Hydrolase</keyword>
<dbReference type="PANTHER" id="PTHR36173:SF2">
    <property type="entry name" value="RIBONUCLEASE VAPC16"/>
    <property type="match status" value="1"/>
</dbReference>